<dbReference type="Proteomes" id="UP000193689">
    <property type="component" value="Unassembled WGS sequence"/>
</dbReference>
<dbReference type="OrthoDB" id="4951845at2759"/>
<dbReference type="SUPFAM" id="SSF47616">
    <property type="entry name" value="GST C-terminal domain-like"/>
    <property type="match status" value="1"/>
</dbReference>
<dbReference type="InterPro" id="IPR036282">
    <property type="entry name" value="Glutathione-S-Trfase_C_sf"/>
</dbReference>
<dbReference type="Pfam" id="PF13409">
    <property type="entry name" value="GST_N_2"/>
    <property type="match status" value="1"/>
</dbReference>
<dbReference type="InterPro" id="IPR004045">
    <property type="entry name" value="Glutathione_S-Trfase_N"/>
</dbReference>
<dbReference type="InParanoid" id="A0A1Y2DGK5"/>
<name>A0A1Y2DGK5_9PEZI</name>
<evidence type="ECO:0000313" key="3">
    <source>
        <dbReference type="EMBL" id="ORY57825.1"/>
    </source>
</evidence>
<sequence length="240" mass="27740">MDSSRIILFDLPSRPPNKCWSLNSWKSRLLLNLKGIDYKTEWLEYPDIKPRFVEHFPKDTEAYTIPTVLLPDGKYIMDSRKIANHLEAAHPSPPLHLDSPYLTKLEAIIPGLRDALKAVFMYLLPKRLLNEASLPYWYETRSKQLSMPVDEYHAEEGGDKAWKRAREILPKVTEMLKENEGPFFLGKTASYADLVWAGYLLFWQRLGDDVFAELLKATGDAKVHEDLLDAVKPWSERADH</sequence>
<reference evidence="3 4" key="1">
    <citation type="submission" date="2016-07" db="EMBL/GenBank/DDBJ databases">
        <title>Pervasive Adenine N6-methylation of Active Genes in Fungi.</title>
        <authorList>
            <consortium name="DOE Joint Genome Institute"/>
            <person name="Mondo S.J."/>
            <person name="Dannebaum R.O."/>
            <person name="Kuo R.C."/>
            <person name="Labutti K."/>
            <person name="Haridas S."/>
            <person name="Kuo A."/>
            <person name="Salamov A."/>
            <person name="Ahrendt S.R."/>
            <person name="Lipzen A."/>
            <person name="Sullivan W."/>
            <person name="Andreopoulos W.B."/>
            <person name="Clum A."/>
            <person name="Lindquist E."/>
            <person name="Daum C."/>
            <person name="Ramamoorthy G.K."/>
            <person name="Gryganskyi A."/>
            <person name="Culley D."/>
            <person name="Magnuson J.K."/>
            <person name="James T.Y."/>
            <person name="O'Malley M.A."/>
            <person name="Stajich J.E."/>
            <person name="Spatafora J.W."/>
            <person name="Visel A."/>
            <person name="Grigoriev I.V."/>
        </authorList>
    </citation>
    <scope>NUCLEOTIDE SEQUENCE [LARGE SCALE GENOMIC DNA]</scope>
    <source>
        <strain evidence="3 4">CBS 129021</strain>
    </source>
</reference>
<keyword evidence="4" id="KW-1185">Reference proteome</keyword>
<evidence type="ECO:0000313" key="4">
    <source>
        <dbReference type="Proteomes" id="UP000193689"/>
    </source>
</evidence>
<accession>A0A1Y2DGK5</accession>
<dbReference type="GeneID" id="63777457"/>
<dbReference type="InterPro" id="IPR054416">
    <property type="entry name" value="GST_UstS-like_C"/>
</dbReference>
<dbReference type="Pfam" id="PF22041">
    <property type="entry name" value="GST_C_7"/>
    <property type="match status" value="1"/>
</dbReference>
<dbReference type="STRING" id="1141098.A0A1Y2DGK5"/>
<protein>
    <submittedName>
        <fullName evidence="3">Uncharacterized protein</fullName>
    </submittedName>
</protein>
<dbReference type="SUPFAM" id="SSF52833">
    <property type="entry name" value="Thioredoxin-like"/>
    <property type="match status" value="1"/>
</dbReference>
<organism evidence="3 4">
    <name type="scientific">Pseudomassariella vexata</name>
    <dbReference type="NCBI Taxonomy" id="1141098"/>
    <lineage>
        <taxon>Eukaryota</taxon>
        <taxon>Fungi</taxon>
        <taxon>Dikarya</taxon>
        <taxon>Ascomycota</taxon>
        <taxon>Pezizomycotina</taxon>
        <taxon>Sordariomycetes</taxon>
        <taxon>Xylariomycetidae</taxon>
        <taxon>Amphisphaeriales</taxon>
        <taxon>Pseudomassariaceae</taxon>
        <taxon>Pseudomassariella</taxon>
    </lineage>
</organism>
<evidence type="ECO:0000259" key="2">
    <source>
        <dbReference type="Pfam" id="PF22041"/>
    </source>
</evidence>
<evidence type="ECO:0000259" key="1">
    <source>
        <dbReference type="Pfam" id="PF13409"/>
    </source>
</evidence>
<dbReference type="CDD" id="cd00299">
    <property type="entry name" value="GST_C_family"/>
    <property type="match status" value="1"/>
</dbReference>
<comment type="caution">
    <text evidence="3">The sequence shown here is derived from an EMBL/GenBank/DDBJ whole genome shotgun (WGS) entry which is preliminary data.</text>
</comment>
<proteinExistence type="predicted"/>
<dbReference type="Gene3D" id="1.20.1050.10">
    <property type="match status" value="1"/>
</dbReference>
<feature type="domain" description="GST N-terminal" evidence="1">
    <location>
        <begin position="20"/>
        <end position="88"/>
    </location>
</feature>
<dbReference type="EMBL" id="MCFJ01000018">
    <property type="protein sequence ID" value="ORY57825.1"/>
    <property type="molecule type" value="Genomic_DNA"/>
</dbReference>
<dbReference type="InterPro" id="IPR036249">
    <property type="entry name" value="Thioredoxin-like_sf"/>
</dbReference>
<dbReference type="AlphaFoldDB" id="A0A1Y2DGK5"/>
<dbReference type="RefSeq" id="XP_040710954.1">
    <property type="nucleotide sequence ID" value="XM_040861245.1"/>
</dbReference>
<feature type="domain" description="Glutathione S-transferase UstS-like C-terminal" evidence="2">
    <location>
        <begin position="117"/>
        <end position="206"/>
    </location>
</feature>
<dbReference type="CDD" id="cd03038">
    <property type="entry name" value="GST_N_etherase_LigE"/>
    <property type="match status" value="1"/>
</dbReference>
<gene>
    <name evidence="3" type="ORF">BCR38DRAFT_448764</name>
</gene>
<dbReference type="Gene3D" id="3.40.30.10">
    <property type="entry name" value="Glutaredoxin"/>
    <property type="match status" value="1"/>
</dbReference>